<sequence>MTTGLRSQLRRLFGLEAKASQTAKLIAWATGGHAVWTPRDYASLAREGFTKNPIVYRSVRMIAEAAASVPLYLFDGAKEIDEHPLLALLQRPNPMECGPDLLESFFGHLIVAGNAYLEAVAVDGTVRELHALRPDRMKVVPGPDGWPEAYEYAVSGQTMRFDQDGSRVRPILHMALFHPLNDHYGMSPLEPAAVGLDLHNAAGVWNKALLDNSACPSGALVYTAKDGQLSPEQYERLKTELEDGFAGAANAGRPLLLEGGLDWKAMGLSPRDMDFISAKHVAAREVALALGVPPMLLGIPGDNTYANYAEANRSFWRQTVLPLVARTAKALSAWLTPGFDLGNGPDAPALELKPDLDAVEALSTEREALWARVQASDFLTLNEKRAAVGYGAIEGGDTLSGAPPP</sequence>
<evidence type="ECO:0000313" key="1">
    <source>
        <dbReference type="EMBL" id="ODR96950.1"/>
    </source>
</evidence>
<evidence type="ECO:0000313" key="2">
    <source>
        <dbReference type="Proteomes" id="UP000094172"/>
    </source>
</evidence>
<dbReference type="STRING" id="1774970.AUC70_14385"/>
<dbReference type="Proteomes" id="UP000094172">
    <property type="component" value="Unassembled WGS sequence"/>
</dbReference>
<dbReference type="NCBIfam" id="TIGR01537">
    <property type="entry name" value="portal_HK97"/>
    <property type="match status" value="1"/>
</dbReference>
<dbReference type="EMBL" id="LPWE01000003">
    <property type="protein sequence ID" value="ODR96950.1"/>
    <property type="molecule type" value="Genomic_DNA"/>
</dbReference>
<dbReference type="AlphaFoldDB" id="A0A1E3VTS1"/>
<comment type="caution">
    <text evidence="1">The sequence shown here is derived from an EMBL/GenBank/DDBJ whole genome shotgun (WGS) entry which is preliminary data.</text>
</comment>
<dbReference type="InterPro" id="IPR006427">
    <property type="entry name" value="Portal_HK97"/>
</dbReference>
<gene>
    <name evidence="1" type="ORF">AUC70_14385</name>
</gene>
<keyword evidence="2" id="KW-1185">Reference proteome</keyword>
<dbReference type="InterPro" id="IPR006944">
    <property type="entry name" value="Phage/GTA_portal"/>
</dbReference>
<reference evidence="1 2" key="1">
    <citation type="journal article" date="2016" name="Environ. Microbiol.">
        <title>New Methyloceanibacter diversity from North Sea sediments includes methanotroph containing solely the soluble methane monooxygenase.</title>
        <authorList>
            <person name="Vekeman B."/>
            <person name="Kerckhof F.M."/>
            <person name="Cremers G."/>
            <person name="de Vos P."/>
            <person name="Vandamme P."/>
            <person name="Boon N."/>
            <person name="Op den Camp H.J."/>
            <person name="Heylen K."/>
        </authorList>
    </citation>
    <scope>NUCLEOTIDE SEQUENCE [LARGE SCALE GENOMIC DNA]</scope>
    <source>
        <strain evidence="1 2">R-67176</strain>
    </source>
</reference>
<name>A0A1E3VTS1_9HYPH</name>
<proteinExistence type="predicted"/>
<organism evidence="1 2">
    <name type="scientific">Methyloceanibacter stevinii</name>
    <dbReference type="NCBI Taxonomy" id="1774970"/>
    <lineage>
        <taxon>Bacteria</taxon>
        <taxon>Pseudomonadati</taxon>
        <taxon>Pseudomonadota</taxon>
        <taxon>Alphaproteobacteria</taxon>
        <taxon>Hyphomicrobiales</taxon>
        <taxon>Hyphomicrobiaceae</taxon>
        <taxon>Methyloceanibacter</taxon>
    </lineage>
</organism>
<accession>A0A1E3VTS1</accession>
<dbReference type="Pfam" id="PF04860">
    <property type="entry name" value="Phage_portal"/>
    <property type="match status" value="1"/>
</dbReference>
<dbReference type="RefSeq" id="WP_069443414.1">
    <property type="nucleotide sequence ID" value="NZ_LPWE01000003.1"/>
</dbReference>
<protein>
    <submittedName>
        <fullName evidence="1">Portal protein</fullName>
    </submittedName>
</protein>